<accession>A0A565ATM8</accession>
<dbReference type="Proteomes" id="UP000489600">
    <property type="component" value="Unassembled WGS sequence"/>
</dbReference>
<sequence>MARKVVGIGRYLRILRCEHKSVLSLSDADYEKMRSDNPRQRRLLPVTSCPRPMRLEMSPWQSKTADNKTKR</sequence>
<feature type="region of interest" description="Disordered" evidence="1">
    <location>
        <begin position="34"/>
        <end position="71"/>
    </location>
</feature>
<protein>
    <submittedName>
        <fullName evidence="2">Uncharacterized protein</fullName>
    </submittedName>
</protein>
<dbReference type="EMBL" id="CABITT030000001">
    <property type="protein sequence ID" value="VVA92440.1"/>
    <property type="molecule type" value="Genomic_DNA"/>
</dbReference>
<evidence type="ECO:0000313" key="3">
    <source>
        <dbReference type="Proteomes" id="UP000489600"/>
    </source>
</evidence>
<comment type="caution">
    <text evidence="2">The sequence shown here is derived from an EMBL/GenBank/DDBJ whole genome shotgun (WGS) entry which is preliminary data.</text>
</comment>
<evidence type="ECO:0000313" key="2">
    <source>
        <dbReference type="EMBL" id="VVA92440.1"/>
    </source>
</evidence>
<evidence type="ECO:0000256" key="1">
    <source>
        <dbReference type="SAM" id="MobiDB-lite"/>
    </source>
</evidence>
<dbReference type="AlphaFoldDB" id="A0A565ATM8"/>
<reference evidence="2" key="1">
    <citation type="submission" date="2019-07" db="EMBL/GenBank/DDBJ databases">
        <authorList>
            <person name="Dittberner H."/>
        </authorList>
    </citation>
    <scope>NUCLEOTIDE SEQUENCE [LARGE SCALE GENOMIC DNA]</scope>
</reference>
<gene>
    <name evidence="2" type="ORF">ANE_LOCUS2885</name>
</gene>
<proteinExistence type="predicted"/>
<name>A0A565ATM8_9BRAS</name>
<keyword evidence="3" id="KW-1185">Reference proteome</keyword>
<organism evidence="2 3">
    <name type="scientific">Arabis nemorensis</name>
    <dbReference type="NCBI Taxonomy" id="586526"/>
    <lineage>
        <taxon>Eukaryota</taxon>
        <taxon>Viridiplantae</taxon>
        <taxon>Streptophyta</taxon>
        <taxon>Embryophyta</taxon>
        <taxon>Tracheophyta</taxon>
        <taxon>Spermatophyta</taxon>
        <taxon>Magnoliopsida</taxon>
        <taxon>eudicotyledons</taxon>
        <taxon>Gunneridae</taxon>
        <taxon>Pentapetalae</taxon>
        <taxon>rosids</taxon>
        <taxon>malvids</taxon>
        <taxon>Brassicales</taxon>
        <taxon>Brassicaceae</taxon>
        <taxon>Arabideae</taxon>
        <taxon>Arabis</taxon>
    </lineage>
</organism>